<evidence type="ECO:0000256" key="7">
    <source>
        <dbReference type="ARBA" id="ARBA00023288"/>
    </source>
</evidence>
<comment type="subcellular location">
    <subcellularLocation>
        <location evidence="1">Cell membrane</location>
        <topology evidence="1">Lipid-anchor</topology>
        <topology evidence="1">GPI-anchor</topology>
    </subcellularLocation>
</comment>
<dbReference type="Pfam" id="PF20238">
    <property type="entry name" value="BIM1-like_dom"/>
    <property type="match status" value="1"/>
</dbReference>
<evidence type="ECO:0000256" key="4">
    <source>
        <dbReference type="ARBA" id="ARBA00022729"/>
    </source>
</evidence>
<dbReference type="PANTHER" id="PTHR34992:SF10">
    <property type="entry name" value="COPPER ACQUISITION FACTOR BIM1-LIKE DOMAIN-CONTAINING PROTEIN"/>
    <property type="match status" value="1"/>
</dbReference>
<evidence type="ECO:0000256" key="3">
    <source>
        <dbReference type="ARBA" id="ARBA00022622"/>
    </source>
</evidence>
<dbReference type="CDD" id="cd21176">
    <property type="entry name" value="LPMO_auxiliary-like"/>
    <property type="match status" value="1"/>
</dbReference>
<protein>
    <recommendedName>
        <fullName evidence="8">Copper acquisition factor BIM1-like domain-containing protein</fullName>
    </recommendedName>
</protein>
<evidence type="ECO:0000256" key="6">
    <source>
        <dbReference type="ARBA" id="ARBA00023180"/>
    </source>
</evidence>
<evidence type="ECO:0000259" key="8">
    <source>
        <dbReference type="Pfam" id="PF20238"/>
    </source>
</evidence>
<dbReference type="InterPro" id="IPR046530">
    <property type="entry name" value="BIM1-like_dom"/>
</dbReference>
<evidence type="ECO:0000313" key="9">
    <source>
        <dbReference type="EMBL" id="MDI1492179.1"/>
    </source>
</evidence>
<keyword evidence="5" id="KW-0472">Membrane</keyword>
<comment type="caution">
    <text evidence="9">The sequence shown here is derived from an EMBL/GenBank/DDBJ whole genome shotgun (WGS) entry which is preliminary data.</text>
</comment>
<keyword evidence="6" id="KW-0325">Glycoprotein</keyword>
<name>A0AA43TY60_9LECA</name>
<dbReference type="AlphaFoldDB" id="A0AA43TY60"/>
<keyword evidence="7" id="KW-0449">Lipoprotein</keyword>
<keyword evidence="4" id="KW-0732">Signal</keyword>
<keyword evidence="10" id="KW-1185">Reference proteome</keyword>
<dbReference type="EMBL" id="JAPUFD010000018">
    <property type="protein sequence ID" value="MDI1492179.1"/>
    <property type="molecule type" value="Genomic_DNA"/>
</dbReference>
<dbReference type="GO" id="GO:0005886">
    <property type="term" value="C:plasma membrane"/>
    <property type="evidence" value="ECO:0007669"/>
    <property type="project" value="UniProtKB-SubCell"/>
</dbReference>
<accession>A0AA43TY60</accession>
<evidence type="ECO:0000256" key="2">
    <source>
        <dbReference type="ARBA" id="ARBA00022475"/>
    </source>
</evidence>
<organism evidence="9 10">
    <name type="scientific">Ramalina farinacea</name>
    <dbReference type="NCBI Taxonomy" id="258253"/>
    <lineage>
        <taxon>Eukaryota</taxon>
        <taxon>Fungi</taxon>
        <taxon>Dikarya</taxon>
        <taxon>Ascomycota</taxon>
        <taxon>Pezizomycotina</taxon>
        <taxon>Lecanoromycetes</taxon>
        <taxon>OSLEUM clade</taxon>
        <taxon>Lecanoromycetidae</taxon>
        <taxon>Lecanorales</taxon>
        <taxon>Lecanorineae</taxon>
        <taxon>Ramalinaceae</taxon>
        <taxon>Ramalina</taxon>
    </lineage>
</organism>
<gene>
    <name evidence="9" type="ORF">OHK93_003391</name>
</gene>
<evidence type="ECO:0000313" key="10">
    <source>
        <dbReference type="Proteomes" id="UP001161017"/>
    </source>
</evidence>
<feature type="domain" description="Copper acquisition factor BIM1-like" evidence="8">
    <location>
        <begin position="25"/>
        <end position="152"/>
    </location>
</feature>
<evidence type="ECO:0000256" key="5">
    <source>
        <dbReference type="ARBA" id="ARBA00023136"/>
    </source>
</evidence>
<dbReference type="PANTHER" id="PTHR34992">
    <property type="entry name" value="HYPHAL ANASTAMOSIS-7 PROTEIN"/>
    <property type="match status" value="1"/>
</dbReference>
<keyword evidence="3" id="KW-0336">GPI-anchor</keyword>
<dbReference type="GO" id="GO:0098552">
    <property type="term" value="C:side of membrane"/>
    <property type="evidence" value="ECO:0007669"/>
    <property type="project" value="UniProtKB-KW"/>
</dbReference>
<sequence>MDLSMYCPFSNAPDPYRADISRTGGGMPMSSNRTKWPVKGGAVGLQPGWFSGHSQAFIYINLGEGTAPLNYSLVMQPMFGITGPDNERYNGSICMPQVPLPANYTATVGQNATIQIIEAAQHGAALYNCVDITFAEPEDVPEVTQDNCANSSNIQFDFVYSTSSLTSDAATAFSRASWVASIPLAAALAWSLLV</sequence>
<keyword evidence="2" id="KW-1003">Cell membrane</keyword>
<reference evidence="9" key="1">
    <citation type="journal article" date="2023" name="Genome Biol. Evol.">
        <title>First Whole Genome Sequence and Flow Cytometry Genome Size Data for the Lichen-Forming Fungus Ramalina farinacea (Ascomycota).</title>
        <authorList>
            <person name="Llewellyn T."/>
            <person name="Mian S."/>
            <person name="Hill R."/>
            <person name="Leitch I.J."/>
            <person name="Gaya E."/>
        </authorList>
    </citation>
    <scope>NUCLEOTIDE SEQUENCE</scope>
    <source>
        <strain evidence="9">LIQ254RAFAR</strain>
    </source>
</reference>
<dbReference type="Proteomes" id="UP001161017">
    <property type="component" value="Unassembled WGS sequence"/>
</dbReference>
<evidence type="ECO:0000256" key="1">
    <source>
        <dbReference type="ARBA" id="ARBA00004609"/>
    </source>
</evidence>
<dbReference type="InterPro" id="IPR046936">
    <property type="entry name" value="BIM1-like"/>
</dbReference>
<proteinExistence type="predicted"/>